<sequence>MKIALHNELPGEAQFRQWIDSMAGEADGFPVFEYETICQSGRIIAAYDQERLVGLGRLSDNNAASQMEFSILPEYRNREIEMYMRKLLPVASSKSSVHS</sequence>
<evidence type="ECO:0000313" key="1">
    <source>
        <dbReference type="EMBL" id="MUG70886.1"/>
    </source>
</evidence>
<accession>A0A7X3CSL5</accession>
<evidence type="ECO:0000313" key="2">
    <source>
        <dbReference type="Proteomes" id="UP000450917"/>
    </source>
</evidence>
<dbReference type="Proteomes" id="UP000450917">
    <property type="component" value="Unassembled WGS sequence"/>
</dbReference>
<proteinExistence type="predicted"/>
<organism evidence="1 2">
    <name type="scientific">Paenibacillus validus</name>
    <dbReference type="NCBI Taxonomy" id="44253"/>
    <lineage>
        <taxon>Bacteria</taxon>
        <taxon>Bacillati</taxon>
        <taxon>Bacillota</taxon>
        <taxon>Bacilli</taxon>
        <taxon>Bacillales</taxon>
        <taxon>Paenibacillaceae</taxon>
        <taxon>Paenibacillus</taxon>
    </lineage>
</organism>
<protein>
    <recommendedName>
        <fullName evidence="3">N-acetyltransferase domain-containing protein</fullName>
    </recommendedName>
</protein>
<dbReference type="RefSeq" id="WP_054798134.1">
    <property type="nucleotide sequence ID" value="NZ_JARTHJ010000121.1"/>
</dbReference>
<reference evidence="1 2" key="1">
    <citation type="submission" date="2019-11" db="EMBL/GenBank/DDBJ databases">
        <title>Draft genome sequences of five Paenibacillus species of dairy origin.</title>
        <authorList>
            <person name="Olajide A.M."/>
            <person name="Chen S."/>
            <person name="Lapointe G."/>
        </authorList>
    </citation>
    <scope>NUCLEOTIDE SEQUENCE [LARGE SCALE GENOMIC DNA]</scope>
    <source>
        <strain evidence="1 2">2CS3</strain>
    </source>
</reference>
<dbReference type="AlphaFoldDB" id="A0A7X3CSL5"/>
<keyword evidence="2" id="KW-1185">Reference proteome</keyword>
<dbReference type="EMBL" id="WNZX01000006">
    <property type="protein sequence ID" value="MUG70886.1"/>
    <property type="molecule type" value="Genomic_DNA"/>
</dbReference>
<comment type="caution">
    <text evidence="1">The sequence shown here is derived from an EMBL/GenBank/DDBJ whole genome shotgun (WGS) entry which is preliminary data.</text>
</comment>
<gene>
    <name evidence="1" type="ORF">GNP93_09360</name>
</gene>
<name>A0A7X3CSL5_9BACL</name>
<evidence type="ECO:0008006" key="3">
    <source>
        <dbReference type="Google" id="ProtNLM"/>
    </source>
</evidence>